<accession>A0A8H7DG60</accession>
<evidence type="ECO:0000313" key="2">
    <source>
        <dbReference type="EMBL" id="KAF7371922.1"/>
    </source>
</evidence>
<keyword evidence="3" id="KW-1185">Reference proteome</keyword>
<protein>
    <submittedName>
        <fullName evidence="2">Uncharacterized protein</fullName>
    </submittedName>
</protein>
<dbReference type="EMBL" id="JACAZI010000001">
    <property type="protein sequence ID" value="KAF7371922.1"/>
    <property type="molecule type" value="Genomic_DNA"/>
</dbReference>
<proteinExistence type="predicted"/>
<organism evidence="2 3">
    <name type="scientific">Mycena venus</name>
    <dbReference type="NCBI Taxonomy" id="2733690"/>
    <lineage>
        <taxon>Eukaryota</taxon>
        <taxon>Fungi</taxon>
        <taxon>Dikarya</taxon>
        <taxon>Basidiomycota</taxon>
        <taxon>Agaricomycotina</taxon>
        <taxon>Agaricomycetes</taxon>
        <taxon>Agaricomycetidae</taxon>
        <taxon>Agaricales</taxon>
        <taxon>Marasmiineae</taxon>
        <taxon>Mycenaceae</taxon>
        <taxon>Mycena</taxon>
    </lineage>
</organism>
<reference evidence="2" key="1">
    <citation type="submission" date="2020-05" db="EMBL/GenBank/DDBJ databases">
        <title>Mycena genomes resolve the evolution of fungal bioluminescence.</title>
        <authorList>
            <person name="Tsai I.J."/>
        </authorList>
    </citation>
    <scope>NUCLEOTIDE SEQUENCE</scope>
    <source>
        <strain evidence="2">CCC161011</strain>
    </source>
</reference>
<name>A0A8H7DG60_9AGAR</name>
<gene>
    <name evidence="2" type="ORF">MVEN_00049900</name>
</gene>
<evidence type="ECO:0000313" key="3">
    <source>
        <dbReference type="Proteomes" id="UP000620124"/>
    </source>
</evidence>
<feature type="region of interest" description="Disordered" evidence="1">
    <location>
        <begin position="62"/>
        <end position="114"/>
    </location>
</feature>
<feature type="compositionally biased region" description="Basic and acidic residues" evidence="1">
    <location>
        <begin position="102"/>
        <end position="114"/>
    </location>
</feature>
<sequence length="114" mass="12519">MPPSAEQSTLVQELARENHDRLKKIVRAAISKDWSIHGTIQALEAASQGVYQMPVSVTTSADQQQYSSEQNTAVFDSSDSEANNAEKNKGEDIYDSVAKSEVQQDSKVDSNTEK</sequence>
<evidence type="ECO:0000256" key="1">
    <source>
        <dbReference type="SAM" id="MobiDB-lite"/>
    </source>
</evidence>
<feature type="compositionally biased region" description="Polar residues" evidence="1">
    <location>
        <begin position="62"/>
        <end position="83"/>
    </location>
</feature>
<comment type="caution">
    <text evidence="2">The sequence shown here is derived from an EMBL/GenBank/DDBJ whole genome shotgun (WGS) entry which is preliminary data.</text>
</comment>
<dbReference type="Proteomes" id="UP000620124">
    <property type="component" value="Unassembled WGS sequence"/>
</dbReference>
<dbReference type="AlphaFoldDB" id="A0A8H7DG60"/>